<dbReference type="Proteomes" id="UP000677228">
    <property type="component" value="Unassembled WGS sequence"/>
</dbReference>
<gene>
    <name evidence="2" type="ORF">OVA965_LOCUS14117</name>
    <name evidence="3" type="ORF">TMI583_LOCUS14120</name>
</gene>
<name>A0A8S2DXI5_9BILA</name>
<sequence length="296" mass="33838">MQDNPIRLNVDDMPMSPSPLNTRPCLFQPSTLFDSETFERVRSAVSSPLDKTTMETEEEVETEDEDGDEQEQGLADVLTQTRATEIERLSQSIVNDRPSHTGEFADVLIQLLDDIPENPIPTMMESDNANTAMATRRSHPPIDQTGFVDDHDRPYADYGHLDGQTIAQECAFDLQPSSNQQPIRLNTKSFAITSWTHVSKDAVLTEIKRRFGIENIQYICIGEEMSELNHQQHVHVQIILKEKVNLKTRFLDSITQTSCNYQVTQNDLAWNEYIKKGGNYLEFNEFKSTKQRGRKQ</sequence>
<evidence type="ECO:0000313" key="2">
    <source>
        <dbReference type="EMBL" id="CAF0991888.1"/>
    </source>
</evidence>
<feature type="region of interest" description="Disordered" evidence="1">
    <location>
        <begin position="1"/>
        <end position="22"/>
    </location>
</feature>
<accession>A0A8S2DXI5</accession>
<comment type="caution">
    <text evidence="2">The sequence shown here is derived from an EMBL/GenBank/DDBJ whole genome shotgun (WGS) entry which is preliminary data.</text>
</comment>
<reference evidence="2" key="1">
    <citation type="submission" date="2021-02" db="EMBL/GenBank/DDBJ databases">
        <authorList>
            <person name="Nowell W R."/>
        </authorList>
    </citation>
    <scope>NUCLEOTIDE SEQUENCE</scope>
</reference>
<organism evidence="2 4">
    <name type="scientific">Didymodactylos carnosus</name>
    <dbReference type="NCBI Taxonomy" id="1234261"/>
    <lineage>
        <taxon>Eukaryota</taxon>
        <taxon>Metazoa</taxon>
        <taxon>Spiralia</taxon>
        <taxon>Gnathifera</taxon>
        <taxon>Rotifera</taxon>
        <taxon>Eurotatoria</taxon>
        <taxon>Bdelloidea</taxon>
        <taxon>Philodinida</taxon>
        <taxon>Philodinidae</taxon>
        <taxon>Didymodactylos</taxon>
    </lineage>
</organism>
<dbReference type="Gene3D" id="3.40.1310.20">
    <property type="match status" value="1"/>
</dbReference>
<dbReference type="EMBL" id="CAJOBA010006050">
    <property type="protein sequence ID" value="CAF3761915.1"/>
    <property type="molecule type" value="Genomic_DNA"/>
</dbReference>
<protein>
    <submittedName>
        <fullName evidence="2">Uncharacterized protein</fullName>
    </submittedName>
</protein>
<feature type="region of interest" description="Disordered" evidence="1">
    <location>
        <begin position="43"/>
        <end position="72"/>
    </location>
</feature>
<dbReference type="AlphaFoldDB" id="A0A8S2DXI5"/>
<dbReference type="Proteomes" id="UP000682733">
    <property type="component" value="Unassembled WGS sequence"/>
</dbReference>
<evidence type="ECO:0000313" key="4">
    <source>
        <dbReference type="Proteomes" id="UP000677228"/>
    </source>
</evidence>
<evidence type="ECO:0000313" key="3">
    <source>
        <dbReference type="EMBL" id="CAF3761915.1"/>
    </source>
</evidence>
<dbReference type="EMBL" id="CAJNOK010006043">
    <property type="protein sequence ID" value="CAF0991888.1"/>
    <property type="molecule type" value="Genomic_DNA"/>
</dbReference>
<evidence type="ECO:0000256" key="1">
    <source>
        <dbReference type="SAM" id="MobiDB-lite"/>
    </source>
</evidence>
<proteinExistence type="predicted"/>
<dbReference type="SUPFAM" id="SSF55464">
    <property type="entry name" value="Origin of replication-binding domain, RBD-like"/>
    <property type="match status" value="1"/>
</dbReference>
<feature type="compositionally biased region" description="Acidic residues" evidence="1">
    <location>
        <begin position="55"/>
        <end position="71"/>
    </location>
</feature>